<reference evidence="2" key="1">
    <citation type="submission" date="2016-10" db="EMBL/GenBank/DDBJ databases">
        <authorList>
            <person name="Varghese N."/>
            <person name="Submissions S."/>
        </authorList>
    </citation>
    <scope>NUCLEOTIDE SEQUENCE [LARGE SCALE GENOMIC DNA]</scope>
    <source>
        <strain evidence="2">CGMCC 1.10370</strain>
    </source>
</reference>
<organism evidence="1 2">
    <name type="scientific">Flavobacterium phragmitis</name>
    <dbReference type="NCBI Taxonomy" id="739143"/>
    <lineage>
        <taxon>Bacteria</taxon>
        <taxon>Pseudomonadati</taxon>
        <taxon>Bacteroidota</taxon>
        <taxon>Flavobacteriia</taxon>
        <taxon>Flavobacteriales</taxon>
        <taxon>Flavobacteriaceae</taxon>
        <taxon>Flavobacterium</taxon>
    </lineage>
</organism>
<gene>
    <name evidence="1" type="ORF">SAMN05216297_101146</name>
</gene>
<evidence type="ECO:0008006" key="3">
    <source>
        <dbReference type="Google" id="ProtNLM"/>
    </source>
</evidence>
<dbReference type="RefSeq" id="WP_091489943.1">
    <property type="nucleotide sequence ID" value="NZ_FOMH01000001.1"/>
</dbReference>
<sequence>MANSTEIFKNVVYHLSNRYIEQTKITLDQFNENNDFTILKLIKLHFFVIVINSEKDRELLDINEFWAMPYGPVETNIYSQIRREKNFTEFILSNEKLYFSNNKPNINTLIENKIIDSINLLLELEPRLLFTDAGTLVELTHKWNCWRKNYSLARARNSYSSIIPKEDIINDIKVVNLDLV</sequence>
<protein>
    <recommendedName>
        <fullName evidence="3">Antitoxin SocA-like Panacea domain-containing protein</fullName>
    </recommendedName>
</protein>
<accession>A0A1I1JW97</accession>
<dbReference type="OrthoDB" id="1441996at2"/>
<evidence type="ECO:0000313" key="1">
    <source>
        <dbReference type="EMBL" id="SFC52917.1"/>
    </source>
</evidence>
<keyword evidence="2" id="KW-1185">Reference proteome</keyword>
<evidence type="ECO:0000313" key="2">
    <source>
        <dbReference type="Proteomes" id="UP000199672"/>
    </source>
</evidence>
<name>A0A1I1JW97_9FLAO</name>
<dbReference type="STRING" id="739143.SAMN05216297_101146"/>
<proteinExistence type="predicted"/>
<dbReference type="Proteomes" id="UP000199672">
    <property type="component" value="Unassembled WGS sequence"/>
</dbReference>
<dbReference type="AlphaFoldDB" id="A0A1I1JW97"/>
<dbReference type="EMBL" id="FOMH01000001">
    <property type="protein sequence ID" value="SFC52917.1"/>
    <property type="molecule type" value="Genomic_DNA"/>
</dbReference>